<proteinExistence type="predicted"/>
<dbReference type="InterPro" id="IPR036761">
    <property type="entry name" value="TTHA0802/YceI-like_sf"/>
</dbReference>
<dbReference type="PANTHER" id="PTHR34406:SF2">
    <property type="entry name" value="PERIPLASMIC PROTEIN"/>
    <property type="match status" value="1"/>
</dbReference>
<feature type="signal peptide" evidence="1">
    <location>
        <begin position="1"/>
        <end position="19"/>
    </location>
</feature>
<comment type="caution">
    <text evidence="3">The sequence shown here is derived from an EMBL/GenBank/DDBJ whole genome shotgun (WGS) entry which is preliminary data.</text>
</comment>
<name>A0A9X1VQR8_9BURK</name>
<feature type="chain" id="PRO_5040840335" evidence="1">
    <location>
        <begin position="20"/>
        <end position="186"/>
    </location>
</feature>
<dbReference type="SUPFAM" id="SSF101874">
    <property type="entry name" value="YceI-like"/>
    <property type="match status" value="1"/>
</dbReference>
<dbReference type="SMART" id="SM00867">
    <property type="entry name" value="YceI"/>
    <property type="match status" value="1"/>
</dbReference>
<protein>
    <submittedName>
        <fullName evidence="3">YceI family protein</fullName>
    </submittedName>
</protein>
<gene>
    <name evidence="3" type="ORF">MMF98_00190</name>
</gene>
<feature type="domain" description="Lipid/polyisoprenoid-binding YceI-like" evidence="2">
    <location>
        <begin position="21"/>
        <end position="184"/>
    </location>
</feature>
<evidence type="ECO:0000259" key="2">
    <source>
        <dbReference type="SMART" id="SM00867"/>
    </source>
</evidence>
<dbReference type="PANTHER" id="PTHR34406">
    <property type="entry name" value="PROTEIN YCEI"/>
    <property type="match status" value="1"/>
</dbReference>
<accession>A0A9X1VQR8</accession>
<organism evidence="3 4">
    <name type="scientific">Variovorax terrae</name>
    <dbReference type="NCBI Taxonomy" id="2923278"/>
    <lineage>
        <taxon>Bacteria</taxon>
        <taxon>Pseudomonadati</taxon>
        <taxon>Pseudomonadota</taxon>
        <taxon>Betaproteobacteria</taxon>
        <taxon>Burkholderiales</taxon>
        <taxon>Comamonadaceae</taxon>
        <taxon>Variovorax</taxon>
    </lineage>
</organism>
<keyword evidence="1" id="KW-0732">Signal</keyword>
<evidence type="ECO:0000256" key="1">
    <source>
        <dbReference type="SAM" id="SignalP"/>
    </source>
</evidence>
<dbReference type="AlphaFoldDB" id="A0A9X1VQR8"/>
<keyword evidence="4" id="KW-1185">Reference proteome</keyword>
<reference evidence="3" key="1">
    <citation type="submission" date="2022-03" db="EMBL/GenBank/DDBJ databases">
        <authorList>
            <person name="Woo C.Y."/>
        </authorList>
    </citation>
    <scope>NUCLEOTIDE SEQUENCE</scope>
    <source>
        <strain evidence="3">CYS-02</strain>
    </source>
</reference>
<dbReference type="InterPro" id="IPR007372">
    <property type="entry name" value="Lipid/polyisoprenoid-bd_YceI"/>
</dbReference>
<dbReference type="EMBL" id="JALGBI010000001">
    <property type="protein sequence ID" value="MCJ0761623.1"/>
    <property type="molecule type" value="Genomic_DNA"/>
</dbReference>
<dbReference type="Pfam" id="PF04264">
    <property type="entry name" value="YceI"/>
    <property type="match status" value="1"/>
</dbReference>
<dbReference type="RefSeq" id="WP_243302721.1">
    <property type="nucleotide sequence ID" value="NZ_JALGBI010000001.1"/>
</dbReference>
<evidence type="ECO:0000313" key="3">
    <source>
        <dbReference type="EMBL" id="MCJ0761623.1"/>
    </source>
</evidence>
<evidence type="ECO:0000313" key="4">
    <source>
        <dbReference type="Proteomes" id="UP001139447"/>
    </source>
</evidence>
<sequence length="186" mass="20752">MKKLLLALLAASACVGAQSATYNLDPLHTHVIFEIDHIISTNRGRFDRKEGAVEFDPQAQKGRVDLTVDMLSINTGVAPFNKQLQGKDFFNVEQFPTAKFTADDFVFSGDKVVEVNGNLTLVGKTNPVKLKALRFTCFENKMLKREVCGGDFEATITRSQWGMVWGIDRGFPDNLRLLIQVEGIKQ</sequence>
<dbReference type="Proteomes" id="UP001139447">
    <property type="component" value="Unassembled WGS sequence"/>
</dbReference>
<dbReference type="Gene3D" id="2.40.128.110">
    <property type="entry name" value="Lipid/polyisoprenoid-binding, YceI-like"/>
    <property type="match status" value="1"/>
</dbReference>